<evidence type="ECO:0000259" key="24">
    <source>
        <dbReference type="PROSITE" id="PS51387"/>
    </source>
</evidence>
<feature type="binding site" evidence="20">
    <location>
        <position position="847"/>
    </location>
    <ligand>
        <name>substrate</name>
    </ligand>
</feature>
<dbReference type="FunFam" id="3.30.365.10:FF:000003">
    <property type="entry name" value="Aldehyde oxidase 1"/>
    <property type="match status" value="1"/>
</dbReference>
<evidence type="ECO:0000313" key="26">
    <source>
        <dbReference type="Proteomes" id="UP000479190"/>
    </source>
</evidence>
<dbReference type="SMART" id="SM01008">
    <property type="entry name" value="Ald_Xan_dh_C"/>
    <property type="match status" value="1"/>
</dbReference>
<feature type="binding site" evidence="21">
    <location>
        <position position="82"/>
    </location>
    <ligand>
        <name>[2Fe-2S] cluster</name>
        <dbReference type="ChEBI" id="CHEBI:190135"/>
        <label>1</label>
    </ligand>
</feature>
<sequence>MQNTELRASLSGTSGNNSDNYRAKKSEQSDKAAERISNVLIFYVNGKLIKDSCIEPEWTLIYYLRQKLGLTGTKLGCSEGNCGACTVMISRYDTKKQEIIHLAANACLTPVCAMHGMAVTTVEGIGSTRKKLHPVQERLAKAHGSQCGFCTPGIVMSMYALLRSNMKPTMIDMDIAFQGNLCRCTGYRPIIEGLKTFTQDWENSESNGKTNDNEVKACALGNACCKKAFTSEPTELFNSSEFKPYDPTQEPIFPPALQMSSELDEEYLIIKGKDITWYRPTNLKQLLTLKSQYPNAKIIVGNTEVGVEVKVKHFMYPVLIHSSQIKELSIIEETNDALKIGASVTLREMECALKDQIISKHESKTRIFKSIVTMLHWFAGKQIRNVAAVGGNIMTGSPISDLNPIFLAAGITLHLCSLKRGFRTVKMDSKFFVGYRRNIVAQDEVLISIEIPFSNSDQYFVAYKQSKRRDDDITIVNMAMNIFFESNTNIVKAAYLTFGGMAPITMLAKETSKILLGKPWTSDIIEETINTLSQELPLPGDAPGGMILYRRSLTLSLFFKGFIHISKQLLKNNVPNAIPISKQYESAAEGFHYTPPKSSQYYQVIPPNVNSNDLVGKPIIHASAMKQAAGEAVYLDDIPRMEGELYLAFVLSTRAHAKILKVDPSQALAMKGVVAFYDANDVPEHNRAVGPIFHDEEVFVSKEVKSQGQTIGVIVANDQLTAQRAARVVKVEYEDIHPIIISIEEAIEHNSFYDGSGKCISRGDVDGELASSDHVLEGEVHMGGQEHFYLETHCAYAIPREEDEIEMFCSTQHPSEIQKLVAHVLGVQINRICVRVKRMGGGFGGKESRGQLVALPVALAAHKLRKPVRCMLDRDEDMMMTGTRHPFYFKYKVGFNNDGLIKACEIHIYNNAGYSYDLSMSVLERAMFHFENSYKIPASRVFGYACRTNLPSNTAFRGFGGPQGMFAAEHIVRHIADFLGRDVVEISEMNLYKEGDLTHYNQVLENCTLRRCWDECLALSSFKERMENIKRFNKEHRYRKRGFAIVPTKFGIAFTALFLNQAGALVHIYTDGSVLMSHSGTEMGQGLHTKMIQVASRALKVSPNKIHIAETATDKVPNTSPTAASAGSDLNGMAVLNACNEIMNRMKYIIDANPNGTWEQWVSKAYFDRVSLSATGFYKTPGIGYDFNTNSGKPFNYFTYGASCAEVEIDCLTGDHQVLRTDIVMDLGESLNPAIDIGQVEGGFVQGQGLFTMEEMIYSPTGTVFSRGPGVYKIPGFADIPSEFTVSLLKGATNPKAVYSSKAVGEPPLFLACSIFFAIREAIKAAREDMNIHGYFRLDSPATSNRIRMACVDNLTKKIGDGDGKKAWNKVP</sequence>
<feature type="domain" description="FAD-binding PCMH-type" evidence="24">
    <location>
        <begin position="270"/>
        <end position="456"/>
    </location>
</feature>
<feature type="binding site" evidence="20">
    <location>
        <begin position="298"/>
        <end position="305"/>
    </location>
    <ligand>
        <name>FAD</name>
        <dbReference type="ChEBI" id="CHEBI:57692"/>
    </ligand>
</feature>
<feature type="binding site" evidence="20">
    <location>
        <position position="378"/>
    </location>
    <ligand>
        <name>FAD</name>
        <dbReference type="ChEBI" id="CHEBI:57692"/>
    </ligand>
</feature>
<dbReference type="SMART" id="SM01092">
    <property type="entry name" value="CO_deh_flav_C"/>
    <property type="match status" value="1"/>
</dbReference>
<evidence type="ECO:0000256" key="17">
    <source>
        <dbReference type="ARBA" id="ARBA00049017"/>
    </source>
</evidence>
<dbReference type="InterPro" id="IPR037165">
    <property type="entry name" value="AldOxase/xan_DH_Mopterin-bd_sf"/>
</dbReference>
<comment type="similarity">
    <text evidence="3">Belongs to the xanthine dehydrogenase family.</text>
</comment>
<name>A0A6H5IM08_9HYME</name>
<dbReference type="Gene3D" id="3.10.20.30">
    <property type="match status" value="1"/>
</dbReference>
<evidence type="ECO:0000256" key="15">
    <source>
        <dbReference type="ARBA" id="ARBA00023140"/>
    </source>
</evidence>
<feature type="binding site" evidence="21">
    <location>
        <position position="843"/>
    </location>
    <ligand>
        <name>Mo-molybdopterin</name>
        <dbReference type="ChEBI" id="CHEBI:71302"/>
    </ligand>
    <ligandPart>
        <name>Mo</name>
        <dbReference type="ChEBI" id="CHEBI:28685"/>
    </ligandPart>
</feature>
<dbReference type="PROSITE" id="PS00197">
    <property type="entry name" value="2FE2S_FER_1"/>
    <property type="match status" value="1"/>
</dbReference>
<accession>A0A6H5IM08</accession>
<feature type="binding site" evidence="21">
    <location>
        <position position="150"/>
    </location>
    <ligand>
        <name>[2Fe-2S] cluster</name>
        <dbReference type="ChEBI" id="CHEBI:190135"/>
        <label>2</label>
    </ligand>
</feature>
<feature type="binding site" evidence="20">
    <location>
        <position position="925"/>
    </location>
    <ligand>
        <name>substrate</name>
    </ligand>
</feature>
<comment type="cofactor">
    <cofactor evidence="21">
        <name>Mo-molybdopterin</name>
        <dbReference type="ChEBI" id="CHEBI:71302"/>
    </cofactor>
    <text evidence="21">Binds 1 Mo-molybdopterin (Mo-MPT) cofactor per subunit.</text>
</comment>
<dbReference type="InterPro" id="IPR036884">
    <property type="entry name" value="2Fe-2S-bd_dom_sf"/>
</dbReference>
<keyword evidence="13 21" id="KW-0411">Iron-sulfur</keyword>
<dbReference type="InterPro" id="IPR036010">
    <property type="entry name" value="2Fe-2S_ferredoxin-like_sf"/>
</dbReference>
<comment type="catalytic activity">
    <reaction evidence="18">
        <text>hypoxanthine + NAD(+) + H2O = xanthine + NADH + H(+)</text>
        <dbReference type="Rhea" id="RHEA:24670"/>
        <dbReference type="ChEBI" id="CHEBI:15377"/>
        <dbReference type="ChEBI" id="CHEBI:15378"/>
        <dbReference type="ChEBI" id="CHEBI:17368"/>
        <dbReference type="ChEBI" id="CHEBI:17712"/>
        <dbReference type="ChEBI" id="CHEBI:57540"/>
        <dbReference type="ChEBI" id="CHEBI:57945"/>
        <dbReference type="EC" id="1.17.1.4"/>
    </reaction>
</comment>
<dbReference type="InterPro" id="IPR014309">
    <property type="entry name" value="Xanthine_DH_Mopterin-bd_su"/>
</dbReference>
<dbReference type="SUPFAM" id="SSF47741">
    <property type="entry name" value="CO dehydrogenase ISP C-domain like"/>
    <property type="match status" value="1"/>
</dbReference>
<dbReference type="InterPro" id="IPR016166">
    <property type="entry name" value="FAD-bd_PCMH"/>
</dbReference>
<evidence type="ECO:0000256" key="4">
    <source>
        <dbReference type="ARBA" id="ARBA00011738"/>
    </source>
</evidence>
<proteinExistence type="inferred from homology"/>
<keyword evidence="26" id="KW-1185">Reference proteome</keyword>
<dbReference type="OrthoDB" id="8300278at2759"/>
<dbReference type="PIRSF" id="PIRSF000127">
    <property type="entry name" value="Xanthine_DH"/>
    <property type="match status" value="1"/>
</dbReference>
<dbReference type="Pfam" id="PF01799">
    <property type="entry name" value="Fer2_2"/>
    <property type="match status" value="1"/>
</dbReference>
<comment type="cofactor">
    <cofactor evidence="16">
        <name>[2Fe-2S] cluster</name>
        <dbReference type="ChEBI" id="CHEBI:190135"/>
    </cofactor>
</comment>
<dbReference type="FunFam" id="3.10.20.30:FF:000015">
    <property type="entry name" value="Aldehyde oxidase 1"/>
    <property type="match status" value="1"/>
</dbReference>
<evidence type="ECO:0000256" key="5">
    <source>
        <dbReference type="ARBA" id="ARBA00013123"/>
    </source>
</evidence>
<evidence type="ECO:0000256" key="7">
    <source>
        <dbReference type="ARBA" id="ARBA00022630"/>
    </source>
</evidence>
<dbReference type="GO" id="GO:0030151">
    <property type="term" value="F:molybdenum ion binding"/>
    <property type="evidence" value="ECO:0007669"/>
    <property type="project" value="InterPro"/>
</dbReference>
<feature type="binding site" evidence="20">
    <location>
        <position position="446"/>
    </location>
    <ligand>
        <name>FAD</name>
        <dbReference type="ChEBI" id="CHEBI:57692"/>
    </ligand>
</feature>
<keyword evidence="7" id="KW-0285">Flavoprotein</keyword>
<dbReference type="InterPro" id="IPR046867">
    <property type="entry name" value="AldOxase/xan_DH_MoCoBD2"/>
</dbReference>
<evidence type="ECO:0000256" key="2">
    <source>
        <dbReference type="ARBA" id="ARBA00004275"/>
    </source>
</evidence>
<dbReference type="Pfam" id="PF01315">
    <property type="entry name" value="Ald_Xan_dh_C"/>
    <property type="match status" value="1"/>
</dbReference>
<dbReference type="PANTHER" id="PTHR45444">
    <property type="entry name" value="XANTHINE DEHYDROGENASE"/>
    <property type="match status" value="1"/>
</dbReference>
<dbReference type="GO" id="GO:0005777">
    <property type="term" value="C:peroxisome"/>
    <property type="evidence" value="ECO:0007669"/>
    <property type="project" value="UniProtKB-SubCell"/>
</dbReference>
<dbReference type="FunFam" id="3.30.465.10:FF:000004">
    <property type="entry name" value="Xanthine dehydrogenase/oxidase"/>
    <property type="match status" value="1"/>
</dbReference>
<dbReference type="Pfam" id="PF02738">
    <property type="entry name" value="MoCoBD_1"/>
    <property type="match status" value="1"/>
</dbReference>
<dbReference type="NCBIfam" id="TIGR02965">
    <property type="entry name" value="xanthine_xdhB"/>
    <property type="match status" value="1"/>
</dbReference>
<keyword evidence="9 21" id="KW-0479">Metal-binding</keyword>
<dbReference type="FunFam" id="3.30.365.10:FF:000001">
    <property type="entry name" value="Xanthine dehydrogenase oxidase"/>
    <property type="match status" value="1"/>
</dbReference>
<comment type="subcellular location">
    <subcellularLocation>
        <location evidence="2">Peroxisome</location>
    </subcellularLocation>
</comment>
<evidence type="ECO:0000256" key="3">
    <source>
        <dbReference type="ARBA" id="ARBA00006849"/>
    </source>
</evidence>
<evidence type="ECO:0000256" key="21">
    <source>
        <dbReference type="PIRSR" id="PIRSR000127-3"/>
    </source>
</evidence>
<dbReference type="PROSITE" id="PS51387">
    <property type="entry name" value="FAD_PCMH"/>
    <property type="match status" value="1"/>
</dbReference>
<dbReference type="Gene3D" id="3.30.465.10">
    <property type="match status" value="1"/>
</dbReference>
<protein>
    <recommendedName>
        <fullName evidence="5">xanthine dehydrogenase</fullName>
        <ecNumber evidence="5">1.17.1.4</ecNumber>
    </recommendedName>
</protein>
<dbReference type="InterPro" id="IPR002888">
    <property type="entry name" value="2Fe-2S-bd"/>
</dbReference>
<comment type="subunit">
    <text evidence="4">Homodimer.</text>
</comment>
<dbReference type="InterPro" id="IPR036318">
    <property type="entry name" value="FAD-bd_PCMH-like_sf"/>
</dbReference>
<dbReference type="SUPFAM" id="SSF54665">
    <property type="entry name" value="CO dehydrogenase molybdoprotein N-domain-like"/>
    <property type="match status" value="1"/>
</dbReference>
<dbReference type="InterPro" id="IPR036683">
    <property type="entry name" value="CO_DH_flav_C_dom_sf"/>
</dbReference>
<feature type="binding site" evidence="20">
    <location>
        <position position="464"/>
    </location>
    <ligand>
        <name>FAD</name>
        <dbReference type="ChEBI" id="CHEBI:57692"/>
    </ligand>
</feature>
<evidence type="ECO:0000256" key="10">
    <source>
        <dbReference type="ARBA" id="ARBA00022827"/>
    </source>
</evidence>
<dbReference type="InterPro" id="IPR016169">
    <property type="entry name" value="FAD-bd_PCMH_sub2"/>
</dbReference>
<evidence type="ECO:0000313" key="25">
    <source>
        <dbReference type="EMBL" id="CAB0037829.1"/>
    </source>
</evidence>
<dbReference type="SUPFAM" id="SSF56176">
    <property type="entry name" value="FAD-binding/transporter-associated domain-like"/>
    <property type="match status" value="1"/>
</dbReference>
<evidence type="ECO:0000256" key="19">
    <source>
        <dbReference type="PIRSR" id="PIRSR000127-1"/>
    </source>
</evidence>
<dbReference type="Gene3D" id="1.10.150.120">
    <property type="entry name" value="[2Fe-2S]-binding domain"/>
    <property type="match status" value="1"/>
</dbReference>
<keyword evidence="10 20" id="KW-0274">FAD</keyword>
<dbReference type="PROSITE" id="PS51085">
    <property type="entry name" value="2FE2S_FER_2"/>
    <property type="match status" value="1"/>
</dbReference>
<evidence type="ECO:0000256" key="18">
    <source>
        <dbReference type="ARBA" id="ARBA00049517"/>
    </source>
</evidence>
<feature type="binding site" evidence="21">
    <location>
        <position position="107"/>
    </location>
    <ligand>
        <name>[2Fe-2S] cluster</name>
        <dbReference type="ChEBI" id="CHEBI:190135"/>
        <label>1</label>
    </ligand>
</feature>
<keyword evidence="6 21" id="KW-0500">Molybdenum</keyword>
<dbReference type="Pfam" id="PF00111">
    <property type="entry name" value="Fer2"/>
    <property type="match status" value="1"/>
</dbReference>
<organism evidence="25 26">
    <name type="scientific">Trichogramma brassicae</name>
    <dbReference type="NCBI Taxonomy" id="86971"/>
    <lineage>
        <taxon>Eukaryota</taxon>
        <taxon>Metazoa</taxon>
        <taxon>Ecdysozoa</taxon>
        <taxon>Arthropoda</taxon>
        <taxon>Hexapoda</taxon>
        <taxon>Insecta</taxon>
        <taxon>Pterygota</taxon>
        <taxon>Neoptera</taxon>
        <taxon>Endopterygota</taxon>
        <taxon>Hymenoptera</taxon>
        <taxon>Apocrita</taxon>
        <taxon>Proctotrupomorpha</taxon>
        <taxon>Chalcidoidea</taxon>
        <taxon>Trichogrammatidae</taxon>
        <taxon>Trichogramma</taxon>
    </lineage>
</organism>
<dbReference type="SUPFAM" id="SSF56003">
    <property type="entry name" value="Molybdenum cofactor-binding domain"/>
    <property type="match status" value="1"/>
</dbReference>
<dbReference type="Pfam" id="PF03450">
    <property type="entry name" value="CO_deh_flav_C"/>
    <property type="match status" value="1"/>
</dbReference>
<dbReference type="FunFam" id="3.90.1170.50:FF:000001">
    <property type="entry name" value="Aldehyde oxidase 1"/>
    <property type="match status" value="1"/>
</dbReference>
<dbReference type="GO" id="GO:0043546">
    <property type="term" value="F:molybdopterin cofactor binding"/>
    <property type="evidence" value="ECO:0007669"/>
    <property type="project" value="InterPro"/>
</dbReference>
<keyword evidence="11" id="KW-0560">Oxidoreductase</keyword>
<dbReference type="Proteomes" id="UP000479190">
    <property type="component" value="Unassembled WGS sequence"/>
</dbReference>
<dbReference type="InterPro" id="IPR005107">
    <property type="entry name" value="CO_DH_flav_C"/>
</dbReference>
<feature type="binding site" evidence="21">
    <location>
        <position position="1124"/>
    </location>
    <ligand>
        <name>Mo-molybdopterin</name>
        <dbReference type="ChEBI" id="CHEBI:71302"/>
    </ligand>
    <ligandPart>
        <name>Mo</name>
        <dbReference type="ChEBI" id="CHEBI:28685"/>
    </ligandPart>
</feature>
<feature type="binding site" evidence="21">
    <location>
        <position position="184"/>
    </location>
    <ligand>
        <name>[2Fe-2S] cluster</name>
        <dbReference type="ChEBI" id="CHEBI:190135"/>
        <label>2</label>
    </ligand>
</feature>
<dbReference type="SUPFAM" id="SSF55447">
    <property type="entry name" value="CO dehydrogenase flavoprotein C-terminal domain-like"/>
    <property type="match status" value="1"/>
</dbReference>
<dbReference type="InterPro" id="IPR012675">
    <property type="entry name" value="Beta-grasp_dom_sf"/>
</dbReference>
<dbReference type="Gene3D" id="3.90.1170.50">
    <property type="entry name" value="Aldehyde oxidase/xanthine dehydrogenase, a/b hammerhead"/>
    <property type="match status" value="1"/>
</dbReference>
<dbReference type="InterPro" id="IPR002346">
    <property type="entry name" value="Mopterin_DH_FAD-bd"/>
</dbReference>
<dbReference type="NCBIfam" id="TIGR02963">
    <property type="entry name" value="xanthine_xdhA"/>
    <property type="match status" value="1"/>
</dbReference>
<feature type="region of interest" description="Disordered" evidence="22">
    <location>
        <begin position="1"/>
        <end position="28"/>
    </location>
</feature>
<evidence type="ECO:0000256" key="12">
    <source>
        <dbReference type="ARBA" id="ARBA00023004"/>
    </source>
</evidence>
<keyword evidence="15" id="KW-0576">Peroxisome</keyword>
<evidence type="ECO:0000256" key="13">
    <source>
        <dbReference type="ARBA" id="ARBA00023014"/>
    </source>
</evidence>
<dbReference type="EMBL" id="CADCXV010000870">
    <property type="protein sequence ID" value="CAB0037829.1"/>
    <property type="molecule type" value="Genomic_DNA"/>
</dbReference>
<keyword evidence="8 21" id="KW-0001">2Fe-2S</keyword>
<dbReference type="InterPro" id="IPR001041">
    <property type="entry name" value="2Fe-2S_ferredoxin-type"/>
</dbReference>
<dbReference type="PROSITE" id="PS00559">
    <property type="entry name" value="MOLYBDOPTERIN_EUK"/>
    <property type="match status" value="1"/>
</dbReference>
<dbReference type="FunFam" id="3.30.365.10:FF:000004">
    <property type="entry name" value="Xanthine dehydrogenase oxidase"/>
    <property type="match status" value="1"/>
</dbReference>
<gene>
    <name evidence="25" type="ORF">TBRA_LOCUS9640</name>
</gene>
<feature type="binding site" evidence="20">
    <location>
        <position position="959"/>
    </location>
    <ligand>
        <name>substrate</name>
    </ligand>
</feature>
<evidence type="ECO:0000259" key="23">
    <source>
        <dbReference type="PROSITE" id="PS51085"/>
    </source>
</evidence>
<dbReference type="SUPFAM" id="SSF54292">
    <property type="entry name" value="2Fe-2S ferredoxin-like"/>
    <property type="match status" value="1"/>
</dbReference>
<keyword evidence="14" id="KW-0520">NAD</keyword>
<feature type="binding site" evidence="21">
    <location>
        <position position="182"/>
    </location>
    <ligand>
        <name>[2Fe-2S] cluster</name>
        <dbReference type="ChEBI" id="CHEBI:190135"/>
        <label>2</label>
    </ligand>
</feature>
<dbReference type="CDD" id="cd00207">
    <property type="entry name" value="fer2"/>
    <property type="match status" value="1"/>
</dbReference>
<evidence type="ECO:0000256" key="1">
    <source>
        <dbReference type="ARBA" id="ARBA00001974"/>
    </source>
</evidence>
<keyword evidence="12 21" id="KW-0408">Iron</keyword>
<dbReference type="InterPro" id="IPR014307">
    <property type="entry name" value="Xanthine_DH_ssu"/>
</dbReference>
<dbReference type="GO" id="GO:0051537">
    <property type="term" value="F:2 iron, 2 sulfur cluster binding"/>
    <property type="evidence" value="ECO:0007669"/>
    <property type="project" value="UniProtKB-KW"/>
</dbReference>
<feature type="binding site" evidence="21">
    <location>
        <position position="77"/>
    </location>
    <ligand>
        <name>[2Fe-2S] cluster</name>
        <dbReference type="ChEBI" id="CHEBI:190135"/>
        <label>1</label>
    </ligand>
</feature>
<dbReference type="InterPro" id="IPR016167">
    <property type="entry name" value="FAD-bd_PCMH_sub1"/>
</dbReference>
<feature type="binding site" evidence="21">
    <location>
        <position position="85"/>
    </location>
    <ligand>
        <name>[2Fe-2S] cluster</name>
        <dbReference type="ChEBI" id="CHEBI:190135"/>
        <label>1</label>
    </ligand>
</feature>
<dbReference type="InterPro" id="IPR016208">
    <property type="entry name" value="Ald_Oxase/xanthine_DH-like"/>
</dbReference>
<feature type="binding site" evidence="20">
    <location>
        <position position="401"/>
    </location>
    <ligand>
        <name>FAD</name>
        <dbReference type="ChEBI" id="CHEBI:57692"/>
    </ligand>
</feature>
<evidence type="ECO:0000256" key="16">
    <source>
        <dbReference type="ARBA" id="ARBA00034078"/>
    </source>
</evidence>
<feature type="binding site" evidence="21">
    <location>
        <position position="147"/>
    </location>
    <ligand>
        <name>[2Fe-2S] cluster</name>
        <dbReference type="ChEBI" id="CHEBI:190135"/>
        <label>2</label>
    </ligand>
</feature>
<evidence type="ECO:0000256" key="6">
    <source>
        <dbReference type="ARBA" id="ARBA00022505"/>
    </source>
</evidence>
<feature type="binding site" evidence="20">
    <location>
        <position position="1055"/>
    </location>
    <ligand>
        <name>substrate</name>
    </ligand>
</feature>
<dbReference type="PANTHER" id="PTHR45444:SF3">
    <property type="entry name" value="XANTHINE DEHYDROGENASE"/>
    <property type="match status" value="1"/>
</dbReference>
<dbReference type="InterPro" id="IPR036856">
    <property type="entry name" value="Ald_Oxase/Xan_DH_a/b_sf"/>
</dbReference>
<evidence type="ECO:0000256" key="14">
    <source>
        <dbReference type="ARBA" id="ARBA00023027"/>
    </source>
</evidence>
<dbReference type="Pfam" id="PF20256">
    <property type="entry name" value="MoCoBD_2"/>
    <property type="match status" value="1"/>
</dbReference>
<dbReference type="GO" id="GO:0004854">
    <property type="term" value="F:xanthine dehydrogenase activity"/>
    <property type="evidence" value="ECO:0007669"/>
    <property type="project" value="UniProtKB-EC"/>
</dbReference>
<dbReference type="EC" id="1.17.1.4" evidence="5"/>
<comment type="cofactor">
    <cofactor evidence="21">
        <name>[2Fe-2S] cluster</name>
        <dbReference type="ChEBI" id="CHEBI:190135"/>
    </cofactor>
    <text evidence="21">Binds 2 [2Fe-2S] clusters.</text>
</comment>
<evidence type="ECO:0000256" key="20">
    <source>
        <dbReference type="PIRSR" id="PIRSR000127-2"/>
    </source>
</evidence>
<feature type="binding site" evidence="21">
    <location>
        <position position="812"/>
    </location>
    <ligand>
        <name>Mo-molybdopterin</name>
        <dbReference type="ChEBI" id="CHEBI:71302"/>
    </ligand>
    <ligandPart>
        <name>Mo</name>
        <dbReference type="ChEBI" id="CHEBI:28685"/>
    </ligandPart>
</feature>
<dbReference type="GO" id="GO:0071949">
    <property type="term" value="F:FAD binding"/>
    <property type="evidence" value="ECO:0007669"/>
    <property type="project" value="InterPro"/>
</dbReference>
<dbReference type="InterPro" id="IPR022407">
    <property type="entry name" value="OxRdtase_Mopterin_BS"/>
</dbReference>
<comment type="catalytic activity">
    <reaction evidence="17">
        <text>xanthine + NAD(+) + H2O = urate + NADH + H(+)</text>
        <dbReference type="Rhea" id="RHEA:16669"/>
        <dbReference type="ChEBI" id="CHEBI:15377"/>
        <dbReference type="ChEBI" id="CHEBI:15378"/>
        <dbReference type="ChEBI" id="CHEBI:17712"/>
        <dbReference type="ChEBI" id="CHEBI:17775"/>
        <dbReference type="ChEBI" id="CHEBI:57540"/>
        <dbReference type="ChEBI" id="CHEBI:57945"/>
        <dbReference type="EC" id="1.17.1.4"/>
    </reaction>
</comment>
<feature type="binding site" evidence="21">
    <location>
        <position position="957"/>
    </location>
    <ligand>
        <name>Mo-molybdopterin</name>
        <dbReference type="ChEBI" id="CHEBI:71302"/>
    </ligand>
    <ligandPart>
        <name>Mo</name>
        <dbReference type="ChEBI" id="CHEBI:28685"/>
    </ligandPart>
</feature>
<dbReference type="FunFam" id="3.30.43.10:FF:000001">
    <property type="entry name" value="Xanthine dehydrogenase/oxidase"/>
    <property type="match status" value="1"/>
</dbReference>
<evidence type="ECO:0000256" key="22">
    <source>
        <dbReference type="SAM" id="MobiDB-lite"/>
    </source>
</evidence>
<dbReference type="InterPro" id="IPR008274">
    <property type="entry name" value="AldOxase/xan_DH_MoCoBD1"/>
</dbReference>
<dbReference type="InterPro" id="IPR006058">
    <property type="entry name" value="2Fe2S_fd_BS"/>
</dbReference>
<dbReference type="Gene3D" id="3.30.390.50">
    <property type="entry name" value="CO dehydrogenase flavoprotein, C-terminal domain"/>
    <property type="match status" value="1"/>
</dbReference>
<dbReference type="Gene3D" id="3.30.43.10">
    <property type="entry name" value="Uridine Diphospho-n-acetylenolpyruvylglucosamine Reductase, domain 2"/>
    <property type="match status" value="1"/>
</dbReference>
<feature type="domain" description="2Fe-2S ferredoxin-type" evidence="23">
    <location>
        <begin position="38"/>
        <end position="125"/>
    </location>
</feature>
<dbReference type="InterPro" id="IPR000674">
    <property type="entry name" value="Ald_Oxase/Xan_DH_a/b"/>
</dbReference>
<dbReference type="GO" id="GO:0005506">
    <property type="term" value="F:iron ion binding"/>
    <property type="evidence" value="ECO:0007669"/>
    <property type="project" value="InterPro"/>
</dbReference>
<evidence type="ECO:0000256" key="9">
    <source>
        <dbReference type="ARBA" id="ARBA00022723"/>
    </source>
</evidence>
<feature type="compositionally biased region" description="Polar residues" evidence="22">
    <location>
        <begin position="1"/>
        <end position="20"/>
    </location>
</feature>
<feature type="active site" description="Proton acceptor" evidence="19">
    <location>
        <position position="1306"/>
    </location>
</feature>
<reference evidence="25 26" key="1">
    <citation type="submission" date="2020-02" db="EMBL/GenBank/DDBJ databases">
        <authorList>
            <person name="Ferguson B K."/>
        </authorList>
    </citation>
    <scope>NUCLEOTIDE SEQUENCE [LARGE SCALE GENOMIC DNA]</scope>
</reference>
<evidence type="ECO:0000256" key="11">
    <source>
        <dbReference type="ARBA" id="ARBA00023002"/>
    </source>
</evidence>
<dbReference type="Gene3D" id="3.30.365.10">
    <property type="entry name" value="Aldehyde oxidase/xanthine dehydrogenase, molybdopterin binding domain"/>
    <property type="match status" value="4"/>
</dbReference>
<evidence type="ECO:0000256" key="8">
    <source>
        <dbReference type="ARBA" id="ARBA00022714"/>
    </source>
</evidence>
<comment type="cofactor">
    <cofactor evidence="1 20">
        <name>FAD</name>
        <dbReference type="ChEBI" id="CHEBI:57692"/>
    </cofactor>
</comment>
<dbReference type="Pfam" id="PF00941">
    <property type="entry name" value="FAD_binding_5"/>
    <property type="match status" value="1"/>
</dbReference>